<dbReference type="PANTHER" id="PTHR36121">
    <property type="entry name" value="PROTEIN SXY"/>
    <property type="match status" value="1"/>
</dbReference>
<protein>
    <submittedName>
        <fullName evidence="2">Competence protein TfoX</fullName>
    </submittedName>
</protein>
<reference evidence="2 3" key="1">
    <citation type="submission" date="2018-04" db="EMBL/GenBank/DDBJ databases">
        <title>Massilia violaceinigra sp. nov., a novel purple-pigmented bacterium isolated from Tianshan glacier, Xinjiang, China.</title>
        <authorList>
            <person name="Wang H."/>
        </authorList>
    </citation>
    <scope>NUCLEOTIDE SEQUENCE [LARGE SCALE GENOMIC DNA]</scope>
    <source>
        <strain evidence="2 3">B448-2</strain>
    </source>
</reference>
<sequence length="101" mass="11093">MEKPTSISELKSLGPKSQEMLARAGIHSEVQLRELGAVAAFAKARSANPGTSLNLLWALESALTGMTWQEVSRKFRTSLLLALEQHEKNSDRLLPAAQHLK</sequence>
<evidence type="ECO:0000259" key="1">
    <source>
        <dbReference type="Pfam" id="PF04994"/>
    </source>
</evidence>
<organism evidence="2 3">
    <name type="scientific">Massilia glaciei</name>
    <dbReference type="NCBI Taxonomy" id="1524097"/>
    <lineage>
        <taxon>Bacteria</taxon>
        <taxon>Pseudomonadati</taxon>
        <taxon>Pseudomonadota</taxon>
        <taxon>Betaproteobacteria</taxon>
        <taxon>Burkholderiales</taxon>
        <taxon>Oxalobacteraceae</taxon>
        <taxon>Telluria group</taxon>
        <taxon>Massilia</taxon>
    </lineage>
</organism>
<dbReference type="AlphaFoldDB" id="A0A2U2HNG5"/>
<dbReference type="InterPro" id="IPR007077">
    <property type="entry name" value="TfoX_C"/>
</dbReference>
<evidence type="ECO:0000313" key="2">
    <source>
        <dbReference type="EMBL" id="PWF48976.1"/>
    </source>
</evidence>
<dbReference type="Gene3D" id="1.10.150.20">
    <property type="entry name" value="5' to 3' exonuclease, C-terminal subdomain"/>
    <property type="match status" value="1"/>
</dbReference>
<dbReference type="InterPro" id="IPR047525">
    <property type="entry name" value="TfoX-like"/>
</dbReference>
<feature type="domain" description="TfoX C-terminal" evidence="1">
    <location>
        <begin position="5"/>
        <end position="81"/>
    </location>
</feature>
<dbReference type="PANTHER" id="PTHR36121:SF1">
    <property type="entry name" value="PROTEIN SXY"/>
    <property type="match status" value="1"/>
</dbReference>
<accession>A0A2U2HNG5</accession>
<dbReference type="OrthoDB" id="7067520at2"/>
<gene>
    <name evidence="2" type="ORF">C7C56_008800</name>
</gene>
<proteinExistence type="predicted"/>
<dbReference type="EMBL" id="PXWF02000121">
    <property type="protein sequence ID" value="PWF48976.1"/>
    <property type="molecule type" value="Genomic_DNA"/>
</dbReference>
<dbReference type="Pfam" id="PF04994">
    <property type="entry name" value="TfoX_C"/>
    <property type="match status" value="1"/>
</dbReference>
<keyword evidence="3" id="KW-1185">Reference proteome</keyword>
<name>A0A2U2HNG5_9BURK</name>
<dbReference type="RefSeq" id="WP_106757063.1">
    <property type="nucleotide sequence ID" value="NZ_PXWF02000121.1"/>
</dbReference>
<comment type="caution">
    <text evidence="2">The sequence shown here is derived from an EMBL/GenBank/DDBJ whole genome shotgun (WGS) entry which is preliminary data.</text>
</comment>
<evidence type="ECO:0000313" key="3">
    <source>
        <dbReference type="Proteomes" id="UP000241421"/>
    </source>
</evidence>
<dbReference type="Proteomes" id="UP000241421">
    <property type="component" value="Unassembled WGS sequence"/>
</dbReference>